<dbReference type="Gene3D" id="3.40.366.10">
    <property type="entry name" value="Malonyl-Coenzyme A Acyl Carrier Protein, domain 2"/>
    <property type="match status" value="2"/>
</dbReference>
<keyword evidence="3" id="KW-1185">Reference proteome</keyword>
<evidence type="ECO:0000313" key="2">
    <source>
        <dbReference type="EMBL" id="RJE19624.1"/>
    </source>
</evidence>
<dbReference type="SUPFAM" id="SSF52151">
    <property type="entry name" value="FabD/lysophospholipase-like"/>
    <property type="match status" value="1"/>
</dbReference>
<gene>
    <name evidence="2" type="ORF">PHISCL_08042</name>
</gene>
<dbReference type="GO" id="GO:0016740">
    <property type="term" value="F:transferase activity"/>
    <property type="evidence" value="ECO:0007669"/>
    <property type="project" value="InterPro"/>
</dbReference>
<protein>
    <submittedName>
        <fullName evidence="2">Polyketide synthase</fullName>
    </submittedName>
</protein>
<dbReference type="InterPro" id="IPR032088">
    <property type="entry name" value="SAT"/>
</dbReference>
<organism evidence="2 3">
    <name type="scientific">Aspergillus sclerotialis</name>
    <dbReference type="NCBI Taxonomy" id="2070753"/>
    <lineage>
        <taxon>Eukaryota</taxon>
        <taxon>Fungi</taxon>
        <taxon>Dikarya</taxon>
        <taxon>Ascomycota</taxon>
        <taxon>Pezizomycotina</taxon>
        <taxon>Eurotiomycetes</taxon>
        <taxon>Eurotiomycetidae</taxon>
        <taxon>Eurotiales</taxon>
        <taxon>Aspergillaceae</taxon>
        <taxon>Aspergillus</taxon>
        <taxon>Aspergillus subgen. Polypaecilum</taxon>
    </lineage>
</organism>
<evidence type="ECO:0000313" key="3">
    <source>
        <dbReference type="Proteomes" id="UP000266188"/>
    </source>
</evidence>
<sequence>MNEPLHVYLFGDQTSDFVPELRELFKVKEGCLLGSFFERTNIALRHEIAKNPREVQETIPCFSRLSDLLAQYASDTKAAPILESTLMTLTQLASFIRYYGDNSDRSRIYPSPPGHVVLGICTGLLAASAVASSSGVADLVSLAVDTVVIAFRTGVQVARMKDHVDGGSEFTQSWSYVVSNMESDTAMSHIERLSKSLNTRQDIPTISQPFISAIGPSSVTVSGIPRYLKELFGSTSVPQCKASPISIHAPYHAPHLYKESVIEHILGDLTTGVSRARLNLPIISSHTGQTMKGVTFVGLLRTALSEILLKPTRWDHVLSIDNTSWNLSQYSSCAVLPFCSNASQILAQALRDRAGVTVEVHHAMNTRDIHPRKTLPAPSGRPEQSKIAIIGFSGRFPRRIVHSFFGTFFITAVTSTERCLPTASTLRPIMTLQEG</sequence>
<proteinExistence type="predicted"/>
<dbReference type="EMBL" id="MVGC01000386">
    <property type="protein sequence ID" value="RJE19624.1"/>
    <property type="molecule type" value="Genomic_DNA"/>
</dbReference>
<dbReference type="InterPro" id="IPR001227">
    <property type="entry name" value="Ac_transferase_dom_sf"/>
</dbReference>
<dbReference type="STRING" id="2070753.A0A3A2ZJT0"/>
<feature type="domain" description="Starter acyltransferase (SAT)" evidence="1">
    <location>
        <begin position="8"/>
        <end position="252"/>
    </location>
</feature>
<comment type="caution">
    <text evidence="2">The sequence shown here is derived from an EMBL/GenBank/DDBJ whole genome shotgun (WGS) entry which is preliminary data.</text>
</comment>
<dbReference type="Pfam" id="PF16073">
    <property type="entry name" value="SAT"/>
    <property type="match status" value="1"/>
</dbReference>
<evidence type="ECO:0000259" key="1">
    <source>
        <dbReference type="Pfam" id="PF16073"/>
    </source>
</evidence>
<accession>A0A3A2ZJT0</accession>
<dbReference type="InterPro" id="IPR016035">
    <property type="entry name" value="Acyl_Trfase/lysoPLipase"/>
</dbReference>
<dbReference type="Proteomes" id="UP000266188">
    <property type="component" value="Unassembled WGS sequence"/>
</dbReference>
<name>A0A3A2ZJT0_9EURO</name>
<dbReference type="AlphaFoldDB" id="A0A3A2ZJT0"/>
<dbReference type="OrthoDB" id="4953895at2759"/>
<reference evidence="3" key="1">
    <citation type="submission" date="2017-02" db="EMBL/GenBank/DDBJ databases">
        <authorList>
            <person name="Tafer H."/>
            <person name="Lopandic K."/>
        </authorList>
    </citation>
    <scope>NUCLEOTIDE SEQUENCE [LARGE SCALE GENOMIC DNA]</scope>
    <source>
        <strain evidence="3">CBS 366.77</strain>
    </source>
</reference>